<dbReference type="KEGG" id="niy:FQ775_03405"/>
<protein>
    <submittedName>
        <fullName evidence="1">Uncharacterized protein</fullName>
    </submittedName>
</protein>
<reference evidence="1" key="1">
    <citation type="submission" date="2020-04" db="EMBL/GenBank/DDBJ databases">
        <title>Nitratireductor sp. nov. isolated from mangrove soil.</title>
        <authorList>
            <person name="Ye Y."/>
        </authorList>
    </citation>
    <scope>NUCLEOTIDE SEQUENCE</scope>
    <source>
        <strain evidence="1">SY7</strain>
    </source>
</reference>
<dbReference type="Proteomes" id="UP000321389">
    <property type="component" value="Chromosome"/>
</dbReference>
<evidence type="ECO:0000313" key="1">
    <source>
        <dbReference type="EMBL" id="QDY99494.1"/>
    </source>
</evidence>
<accession>A0A5B8KV56</accession>
<dbReference type="AlphaFoldDB" id="A0A5B8KV56"/>
<gene>
    <name evidence="1" type="ORF">FQ775_03405</name>
</gene>
<organism evidence="1 2">
    <name type="scientific">Nitratireductor mangrovi</name>
    <dbReference type="NCBI Taxonomy" id="2599600"/>
    <lineage>
        <taxon>Bacteria</taxon>
        <taxon>Pseudomonadati</taxon>
        <taxon>Pseudomonadota</taxon>
        <taxon>Alphaproteobacteria</taxon>
        <taxon>Hyphomicrobiales</taxon>
        <taxon>Phyllobacteriaceae</taxon>
        <taxon>Nitratireductor</taxon>
    </lineage>
</organism>
<name>A0A5B8KV56_9HYPH</name>
<sequence>MLDWMDAMAIAFCIAPTAALWGAFDSDREKQLESGQERGWLRLELTSDTKRLGTLTGWTGKPFQVGRLVMDAQGGEKVTRRKGERTADYRRSCLTKTGGPAKVATRTSFIHACTALAKHMNPDLPANWADIARARWEAADETHRIATRLEEENS</sequence>
<dbReference type="RefSeq" id="WP_146298150.1">
    <property type="nucleotide sequence ID" value="NZ_CP042301.2"/>
</dbReference>
<dbReference type="EMBL" id="CP042301">
    <property type="protein sequence ID" value="QDY99494.1"/>
    <property type="molecule type" value="Genomic_DNA"/>
</dbReference>
<keyword evidence="2" id="KW-1185">Reference proteome</keyword>
<evidence type="ECO:0000313" key="2">
    <source>
        <dbReference type="Proteomes" id="UP000321389"/>
    </source>
</evidence>
<proteinExistence type="predicted"/>